<feature type="region of interest" description="Disordered" evidence="4">
    <location>
        <begin position="172"/>
        <end position="211"/>
    </location>
</feature>
<evidence type="ECO:0000313" key="6">
    <source>
        <dbReference type="Proteomes" id="UP000237347"/>
    </source>
</evidence>
<dbReference type="Proteomes" id="UP000237347">
    <property type="component" value="Unassembled WGS sequence"/>
</dbReference>
<gene>
    <name evidence="5" type="primary">UGT73C5_0</name>
    <name evidence="5" type="ORF">CFP56_012639</name>
</gene>
<dbReference type="PANTHER" id="PTHR48047:SF197">
    <property type="entry name" value="SCOPOLETIN GLUCOSYLTRANSFERASE-LIKE"/>
    <property type="match status" value="1"/>
</dbReference>
<name>A0AAW0KWZ4_QUESU</name>
<keyword evidence="6" id="KW-1185">Reference proteome</keyword>
<evidence type="ECO:0000256" key="3">
    <source>
        <dbReference type="ARBA" id="ARBA00022679"/>
    </source>
</evidence>
<dbReference type="AlphaFoldDB" id="A0AAW0KWZ4"/>
<feature type="compositionally biased region" description="Gly residues" evidence="4">
    <location>
        <begin position="189"/>
        <end position="200"/>
    </location>
</feature>
<protein>
    <submittedName>
        <fullName evidence="5">Udp-glycosyltransferase 73c5</fullName>
    </submittedName>
</protein>
<feature type="compositionally biased region" description="Pro residues" evidence="4">
    <location>
        <begin position="201"/>
        <end position="211"/>
    </location>
</feature>
<proteinExistence type="inferred from homology"/>
<evidence type="ECO:0000256" key="4">
    <source>
        <dbReference type="SAM" id="MobiDB-lite"/>
    </source>
</evidence>
<evidence type="ECO:0000313" key="5">
    <source>
        <dbReference type="EMBL" id="KAK7843360.1"/>
    </source>
</evidence>
<organism evidence="5 6">
    <name type="scientific">Quercus suber</name>
    <name type="common">Cork oak</name>
    <dbReference type="NCBI Taxonomy" id="58331"/>
    <lineage>
        <taxon>Eukaryota</taxon>
        <taxon>Viridiplantae</taxon>
        <taxon>Streptophyta</taxon>
        <taxon>Embryophyta</taxon>
        <taxon>Tracheophyta</taxon>
        <taxon>Spermatophyta</taxon>
        <taxon>Magnoliopsida</taxon>
        <taxon>eudicotyledons</taxon>
        <taxon>Gunneridae</taxon>
        <taxon>Pentapetalae</taxon>
        <taxon>rosids</taxon>
        <taxon>fabids</taxon>
        <taxon>Fagales</taxon>
        <taxon>Fagaceae</taxon>
        <taxon>Quercus</taxon>
    </lineage>
</organism>
<evidence type="ECO:0000256" key="1">
    <source>
        <dbReference type="ARBA" id="ARBA00009995"/>
    </source>
</evidence>
<dbReference type="InterPro" id="IPR002213">
    <property type="entry name" value="UDP_glucos_trans"/>
</dbReference>
<dbReference type="PANTHER" id="PTHR48047">
    <property type="entry name" value="GLYCOSYLTRANSFERASE"/>
    <property type="match status" value="1"/>
</dbReference>
<dbReference type="EMBL" id="PKMF04000205">
    <property type="protein sequence ID" value="KAK7843360.1"/>
    <property type="molecule type" value="Genomic_DNA"/>
</dbReference>
<feature type="compositionally biased region" description="Pro residues" evidence="4">
    <location>
        <begin position="179"/>
        <end position="188"/>
    </location>
</feature>
<dbReference type="Pfam" id="PF00201">
    <property type="entry name" value="UDPGT"/>
    <property type="match status" value="1"/>
</dbReference>
<sequence length="495" mass="53532">MGGVGGEIFVVTGAGQGHLHPCMELCTHLSSRNFHTTLVIPSISGTTPTQIPSSFSQNPLTSFVYITSGPPMRPGSDPTRQQSALELQAHITTNRSQSQPPIICAIVDFQIGWTKEVFQKFNIPVVSFVSFGACAAAMELGAWKAQAGHFNPGEEARFIPGLPEEMAITPSDLKRKPVGPAPGPPRGGPPGGGGGRGGGGPPKPGERPPWVPEVEGAIALMFNTCDDLERPFIDYMRAQMEMPAWGVGPLLPEQYWKSSSSNSIIRDRQIRQQQRQSNYTEEEVIQWLDSKPRGSVLYVAFGSEVGPSMEEYPQIAAALEHTTNQPFIWVIQPGSGIPKPGGGGGQPGSEIQEGYYPHGLDSKVGERGLIIRGWAPQLLILSHPSTGGFLSHCGWNSTAEAIGRGVPFLAWPIRGDQHYNAKLVVSHLKVGYKVADDLSEMVKEEDIVRGIERLMGDQEMHGRAARLRAKFENGFPATSEAALDAFGDFIRQKAP</sequence>
<dbReference type="SUPFAM" id="SSF53756">
    <property type="entry name" value="UDP-Glycosyltransferase/glycogen phosphorylase"/>
    <property type="match status" value="1"/>
</dbReference>
<dbReference type="FunFam" id="3.40.50.2000:FF:000060">
    <property type="entry name" value="Glycosyltransferase"/>
    <property type="match status" value="1"/>
</dbReference>
<keyword evidence="3" id="KW-0808">Transferase</keyword>
<reference evidence="5 6" key="1">
    <citation type="journal article" date="2018" name="Sci. Data">
        <title>The draft genome sequence of cork oak.</title>
        <authorList>
            <person name="Ramos A.M."/>
            <person name="Usie A."/>
            <person name="Barbosa P."/>
            <person name="Barros P.M."/>
            <person name="Capote T."/>
            <person name="Chaves I."/>
            <person name="Simoes F."/>
            <person name="Abreu I."/>
            <person name="Carrasquinho I."/>
            <person name="Faro C."/>
            <person name="Guimaraes J.B."/>
            <person name="Mendonca D."/>
            <person name="Nobrega F."/>
            <person name="Rodrigues L."/>
            <person name="Saibo N.J.M."/>
            <person name="Varela M.C."/>
            <person name="Egas C."/>
            <person name="Matos J."/>
            <person name="Miguel C.M."/>
            <person name="Oliveira M.M."/>
            <person name="Ricardo C.P."/>
            <person name="Goncalves S."/>
        </authorList>
    </citation>
    <scope>NUCLEOTIDE SEQUENCE [LARGE SCALE GENOMIC DNA]</scope>
    <source>
        <strain evidence="6">cv. HL8</strain>
    </source>
</reference>
<dbReference type="Gene3D" id="3.40.50.2000">
    <property type="entry name" value="Glycogen Phosphorylase B"/>
    <property type="match status" value="3"/>
</dbReference>
<comment type="similarity">
    <text evidence="1">Belongs to the UDP-glycosyltransferase family.</text>
</comment>
<accession>A0AAW0KWZ4</accession>
<evidence type="ECO:0000256" key="2">
    <source>
        <dbReference type="ARBA" id="ARBA00022676"/>
    </source>
</evidence>
<dbReference type="CDD" id="cd03784">
    <property type="entry name" value="GT1_Gtf-like"/>
    <property type="match status" value="1"/>
</dbReference>
<keyword evidence="2" id="KW-0328">Glycosyltransferase</keyword>
<comment type="caution">
    <text evidence="5">The sequence shown here is derived from an EMBL/GenBank/DDBJ whole genome shotgun (WGS) entry which is preliminary data.</text>
</comment>
<dbReference type="GO" id="GO:0035251">
    <property type="term" value="F:UDP-glucosyltransferase activity"/>
    <property type="evidence" value="ECO:0007669"/>
    <property type="project" value="TreeGrafter"/>
</dbReference>